<evidence type="ECO:0000256" key="13">
    <source>
        <dbReference type="HAMAP-Rule" id="MF_00138"/>
    </source>
</evidence>
<comment type="similarity">
    <text evidence="10 13">Belongs to the GARS family.</text>
</comment>
<evidence type="ECO:0000256" key="4">
    <source>
        <dbReference type="ARBA" id="ARBA00013255"/>
    </source>
</evidence>
<evidence type="ECO:0000256" key="11">
    <source>
        <dbReference type="ARBA" id="ARBA00042242"/>
    </source>
</evidence>
<dbReference type="InterPro" id="IPR020560">
    <property type="entry name" value="PRibGlycinamide_synth_C-dom"/>
</dbReference>
<dbReference type="Pfam" id="PF02843">
    <property type="entry name" value="GARS_C"/>
    <property type="match status" value="1"/>
</dbReference>
<keyword evidence="9" id="KW-0464">Manganese</keyword>
<dbReference type="Pfam" id="PF02844">
    <property type="entry name" value="GARS_N"/>
    <property type="match status" value="1"/>
</dbReference>
<evidence type="ECO:0000256" key="6">
    <source>
        <dbReference type="ARBA" id="ARBA00022741"/>
    </source>
</evidence>
<dbReference type="EMBL" id="JAAXPO010000001">
    <property type="protein sequence ID" value="NKZ17682.1"/>
    <property type="molecule type" value="Genomic_DNA"/>
</dbReference>
<dbReference type="RefSeq" id="WP_168675717.1">
    <property type="nucleotide sequence ID" value="NZ_BPKV01000002.1"/>
</dbReference>
<evidence type="ECO:0000256" key="5">
    <source>
        <dbReference type="ARBA" id="ARBA00022598"/>
    </source>
</evidence>
<dbReference type="EC" id="6.3.4.13" evidence="4 13"/>
<dbReference type="PROSITE" id="PS50975">
    <property type="entry name" value="ATP_GRASP"/>
    <property type="match status" value="1"/>
</dbReference>
<dbReference type="InterPro" id="IPR011054">
    <property type="entry name" value="Rudment_hybrid_motif"/>
</dbReference>
<dbReference type="InterPro" id="IPR020559">
    <property type="entry name" value="PRibGlycinamide_synth_CS"/>
</dbReference>
<dbReference type="InterPro" id="IPR011761">
    <property type="entry name" value="ATP-grasp"/>
</dbReference>
<evidence type="ECO:0000313" key="16">
    <source>
        <dbReference type="EMBL" id="NKZ17682.1"/>
    </source>
</evidence>
<dbReference type="InterPro" id="IPR013815">
    <property type="entry name" value="ATP_grasp_subdomain_1"/>
</dbReference>
<comment type="caution">
    <text evidence="16">The sequence shown here is derived from an EMBL/GenBank/DDBJ whole genome shotgun (WGS) entry which is preliminary data.</text>
</comment>
<dbReference type="HAMAP" id="MF_00138">
    <property type="entry name" value="GARS"/>
    <property type="match status" value="1"/>
</dbReference>
<dbReference type="InterPro" id="IPR016185">
    <property type="entry name" value="PreATP-grasp_dom_sf"/>
</dbReference>
<evidence type="ECO:0000256" key="1">
    <source>
        <dbReference type="ARBA" id="ARBA00001936"/>
    </source>
</evidence>
<dbReference type="GO" id="GO:0006189">
    <property type="term" value="P:'de novo' IMP biosynthetic process"/>
    <property type="evidence" value="ECO:0007669"/>
    <property type="project" value="UniProtKB-UniRule"/>
</dbReference>
<dbReference type="UniPathway" id="UPA00074">
    <property type="reaction ID" value="UER00125"/>
</dbReference>
<dbReference type="Gene3D" id="3.30.470.20">
    <property type="entry name" value="ATP-grasp fold, B domain"/>
    <property type="match status" value="1"/>
</dbReference>
<dbReference type="NCBIfam" id="TIGR00877">
    <property type="entry name" value="purD"/>
    <property type="match status" value="1"/>
</dbReference>
<dbReference type="InterPro" id="IPR020562">
    <property type="entry name" value="PRibGlycinamide_synth_N"/>
</dbReference>
<dbReference type="SUPFAM" id="SSF52440">
    <property type="entry name" value="PreATP-grasp domain"/>
    <property type="match status" value="1"/>
</dbReference>
<accession>A0A846ZFJ3</accession>
<dbReference type="PANTHER" id="PTHR43472:SF1">
    <property type="entry name" value="PHOSPHORIBOSYLAMINE--GLYCINE LIGASE, CHLOROPLASTIC"/>
    <property type="match status" value="1"/>
</dbReference>
<organism evidence="16 17">
    <name type="scientific">Leuconostoc holzapfelii</name>
    <dbReference type="NCBI Taxonomy" id="434464"/>
    <lineage>
        <taxon>Bacteria</taxon>
        <taxon>Bacillati</taxon>
        <taxon>Bacillota</taxon>
        <taxon>Bacilli</taxon>
        <taxon>Lactobacillales</taxon>
        <taxon>Lactobacillaceae</taxon>
        <taxon>Leuconostoc</taxon>
    </lineage>
</organism>
<dbReference type="Gene3D" id="3.40.50.20">
    <property type="match status" value="1"/>
</dbReference>
<dbReference type="InterPro" id="IPR020561">
    <property type="entry name" value="PRibGlycinamid_synth_ATP-grasp"/>
</dbReference>
<dbReference type="PANTHER" id="PTHR43472">
    <property type="entry name" value="PHOSPHORIBOSYLAMINE--GLYCINE LIGASE"/>
    <property type="match status" value="1"/>
</dbReference>
<evidence type="ECO:0000256" key="2">
    <source>
        <dbReference type="ARBA" id="ARBA00001946"/>
    </source>
</evidence>
<comment type="cofactor">
    <cofactor evidence="1">
        <name>Mn(2+)</name>
        <dbReference type="ChEBI" id="CHEBI:29035"/>
    </cofactor>
</comment>
<dbReference type="InterPro" id="IPR000115">
    <property type="entry name" value="PRibGlycinamide_synth"/>
</dbReference>
<dbReference type="GO" id="GO:0004637">
    <property type="term" value="F:phosphoribosylamine-glycine ligase activity"/>
    <property type="evidence" value="ECO:0007669"/>
    <property type="project" value="UniProtKB-UniRule"/>
</dbReference>
<feature type="domain" description="ATP-grasp" evidence="15">
    <location>
        <begin position="109"/>
        <end position="312"/>
    </location>
</feature>
<dbReference type="AlphaFoldDB" id="A0A846ZFJ3"/>
<keyword evidence="7 13" id="KW-0658">Purine biosynthesis</keyword>
<evidence type="ECO:0000256" key="9">
    <source>
        <dbReference type="ARBA" id="ARBA00023211"/>
    </source>
</evidence>
<dbReference type="InterPro" id="IPR037123">
    <property type="entry name" value="PRibGlycinamide_synth_C_sf"/>
</dbReference>
<comment type="pathway">
    <text evidence="3 13">Purine metabolism; IMP biosynthesis via de novo pathway; N(1)-(5-phospho-D-ribosyl)glycinamide from 5-phospho-alpha-D-ribose 1-diphosphate: step 2/2.</text>
</comment>
<keyword evidence="6 14" id="KW-0547">Nucleotide-binding</keyword>
<dbReference type="Pfam" id="PF01071">
    <property type="entry name" value="GARS_A"/>
    <property type="match status" value="1"/>
</dbReference>
<name>A0A846ZFJ3_9LACO</name>
<dbReference type="GO" id="GO:0005524">
    <property type="term" value="F:ATP binding"/>
    <property type="evidence" value="ECO:0007669"/>
    <property type="project" value="UniProtKB-UniRule"/>
</dbReference>
<protein>
    <recommendedName>
        <fullName evidence="4 13">Phosphoribosylamine--glycine ligase</fullName>
        <ecNumber evidence="4 13">6.3.4.13</ecNumber>
    </recommendedName>
    <alternativeName>
        <fullName evidence="13">GARS</fullName>
    </alternativeName>
    <alternativeName>
        <fullName evidence="11 13">Glycinamide ribonucleotide synthetase</fullName>
    </alternativeName>
    <alternativeName>
        <fullName evidence="12 13">Phosphoribosylglycinamide synthetase</fullName>
    </alternativeName>
</protein>
<dbReference type="Proteomes" id="UP000590460">
    <property type="component" value="Unassembled WGS sequence"/>
</dbReference>
<evidence type="ECO:0000256" key="12">
    <source>
        <dbReference type="ARBA" id="ARBA00042864"/>
    </source>
</evidence>
<keyword evidence="5 13" id="KW-0436">Ligase</keyword>
<evidence type="ECO:0000256" key="8">
    <source>
        <dbReference type="ARBA" id="ARBA00022840"/>
    </source>
</evidence>
<reference evidence="16 17" key="1">
    <citation type="submission" date="2020-04" db="EMBL/GenBank/DDBJ databases">
        <title>MicrobeNet Type strains.</title>
        <authorList>
            <person name="Nicholson A.C."/>
        </authorList>
    </citation>
    <scope>NUCLEOTIDE SEQUENCE [LARGE SCALE GENOMIC DNA]</scope>
    <source>
        <strain evidence="16 17">CCUG 54536</strain>
    </source>
</reference>
<dbReference type="GO" id="GO:0046872">
    <property type="term" value="F:metal ion binding"/>
    <property type="evidence" value="ECO:0007669"/>
    <property type="project" value="InterPro"/>
</dbReference>
<dbReference type="PROSITE" id="PS00184">
    <property type="entry name" value="GARS"/>
    <property type="match status" value="1"/>
</dbReference>
<comment type="catalytic activity">
    <reaction evidence="13">
        <text>5-phospho-beta-D-ribosylamine + glycine + ATP = N(1)-(5-phospho-beta-D-ribosyl)glycinamide + ADP + phosphate + H(+)</text>
        <dbReference type="Rhea" id="RHEA:17453"/>
        <dbReference type="ChEBI" id="CHEBI:15378"/>
        <dbReference type="ChEBI" id="CHEBI:30616"/>
        <dbReference type="ChEBI" id="CHEBI:43474"/>
        <dbReference type="ChEBI" id="CHEBI:57305"/>
        <dbReference type="ChEBI" id="CHEBI:58681"/>
        <dbReference type="ChEBI" id="CHEBI:143788"/>
        <dbReference type="ChEBI" id="CHEBI:456216"/>
        <dbReference type="EC" id="6.3.4.13"/>
    </reaction>
</comment>
<evidence type="ECO:0000313" key="17">
    <source>
        <dbReference type="Proteomes" id="UP000590460"/>
    </source>
</evidence>
<dbReference type="SUPFAM" id="SSF51246">
    <property type="entry name" value="Rudiment single hybrid motif"/>
    <property type="match status" value="1"/>
</dbReference>
<evidence type="ECO:0000256" key="3">
    <source>
        <dbReference type="ARBA" id="ARBA00005174"/>
    </source>
</evidence>
<gene>
    <name evidence="13 16" type="primary">purD</name>
    <name evidence="16" type="ORF">HF966_00525</name>
</gene>
<dbReference type="SMART" id="SM01209">
    <property type="entry name" value="GARS_A"/>
    <property type="match status" value="1"/>
</dbReference>
<dbReference type="SUPFAM" id="SSF56059">
    <property type="entry name" value="Glutathione synthetase ATP-binding domain-like"/>
    <property type="match status" value="1"/>
</dbReference>
<evidence type="ECO:0000256" key="7">
    <source>
        <dbReference type="ARBA" id="ARBA00022755"/>
    </source>
</evidence>
<evidence type="ECO:0000256" key="14">
    <source>
        <dbReference type="PROSITE-ProRule" id="PRU00409"/>
    </source>
</evidence>
<dbReference type="Gene3D" id="3.90.600.10">
    <property type="entry name" value="Phosphoribosylglycinamide synthetase, C-terminal domain"/>
    <property type="match status" value="1"/>
</dbReference>
<comment type="cofactor">
    <cofactor evidence="2">
        <name>Mg(2+)</name>
        <dbReference type="ChEBI" id="CHEBI:18420"/>
    </cofactor>
</comment>
<dbReference type="SMART" id="SM01210">
    <property type="entry name" value="GARS_C"/>
    <property type="match status" value="1"/>
</dbReference>
<proteinExistence type="inferred from homology"/>
<dbReference type="GO" id="GO:0009113">
    <property type="term" value="P:purine nucleobase biosynthetic process"/>
    <property type="evidence" value="ECO:0007669"/>
    <property type="project" value="InterPro"/>
</dbReference>
<sequence length="419" mass="44517">MKKVLVIGSGAREHALAQAFLRSEQVEQVIVAPGNDGMTDTGLQRAAVAVTDLDGLRALAVNEAVDLTFVGNEEPLTLGVVDVFRAAGLQIFGPTKVAAQLEGSKSFTKRILDQYQIPTAQSRTVTSAEAAAAAVTEFGLPIVFKLDGLALGKGVTIITSAEDVTTYLTALYTRQPQAKLVIESYLAGVEFSIFSLVGQDGVVTHAPLAQDHKRRFDHDKGPNTGGMGAYSPVRWLSDEVRQQAIDTLVMPTIAAMAKEGTPFTGVLYTGVMLTADGPKVIEFNVRFGDPEAQVVLPQYTGDFYQLINDLLQGQAVVPEWQTDDVYIGVVLAAAGYPEAPEKGASVPSTSEIAPLAINYAGVKAGLASGGRVATVVAYAPNATAAQAAVYEKIDHLPTDLQYRHDIAYQAVQHEAESKD</sequence>
<evidence type="ECO:0000259" key="15">
    <source>
        <dbReference type="PROSITE" id="PS50975"/>
    </source>
</evidence>
<keyword evidence="8 14" id="KW-0067">ATP-binding</keyword>
<evidence type="ECO:0000256" key="10">
    <source>
        <dbReference type="ARBA" id="ARBA00038345"/>
    </source>
</evidence>
<dbReference type="Gene3D" id="3.30.1490.20">
    <property type="entry name" value="ATP-grasp fold, A domain"/>
    <property type="match status" value="1"/>
</dbReference>